<comment type="subcellular location">
    <subcellularLocation>
        <location evidence="1">Nucleus</location>
    </subcellularLocation>
</comment>
<dbReference type="InterPro" id="IPR036427">
    <property type="entry name" value="Bromodomain-like_sf"/>
</dbReference>
<dbReference type="SUPFAM" id="SSF47370">
    <property type="entry name" value="Bromodomain"/>
    <property type="match status" value="1"/>
</dbReference>
<evidence type="ECO:0000313" key="11">
    <source>
        <dbReference type="Proteomes" id="UP000821837"/>
    </source>
</evidence>
<keyword evidence="2" id="KW-0677">Repeat</keyword>
<reference evidence="10" key="1">
    <citation type="journal article" date="2020" name="Cell">
        <title>Large-Scale Comparative Analyses of Tick Genomes Elucidate Their Genetic Diversity and Vector Capacities.</title>
        <authorList>
            <consortium name="Tick Genome and Microbiome Consortium (TIGMIC)"/>
            <person name="Jia N."/>
            <person name="Wang J."/>
            <person name="Shi W."/>
            <person name="Du L."/>
            <person name="Sun Y."/>
            <person name="Zhan W."/>
            <person name="Jiang J.F."/>
            <person name="Wang Q."/>
            <person name="Zhang B."/>
            <person name="Ji P."/>
            <person name="Bell-Sakyi L."/>
            <person name="Cui X.M."/>
            <person name="Yuan T.T."/>
            <person name="Jiang B.G."/>
            <person name="Yang W.F."/>
            <person name="Lam T.T."/>
            <person name="Chang Q.C."/>
            <person name="Ding S.J."/>
            <person name="Wang X.J."/>
            <person name="Zhu J.G."/>
            <person name="Ruan X.D."/>
            <person name="Zhao L."/>
            <person name="Wei J.T."/>
            <person name="Ye R.Z."/>
            <person name="Que T.C."/>
            <person name="Du C.H."/>
            <person name="Zhou Y.H."/>
            <person name="Cheng J.X."/>
            <person name="Dai P.F."/>
            <person name="Guo W.B."/>
            <person name="Han X.H."/>
            <person name="Huang E.J."/>
            <person name="Li L.F."/>
            <person name="Wei W."/>
            <person name="Gao Y.C."/>
            <person name="Liu J.Z."/>
            <person name="Shao H.Z."/>
            <person name="Wang X."/>
            <person name="Wang C.C."/>
            <person name="Yang T.C."/>
            <person name="Huo Q.B."/>
            <person name="Li W."/>
            <person name="Chen H.Y."/>
            <person name="Chen S.E."/>
            <person name="Zhou L.G."/>
            <person name="Ni X.B."/>
            <person name="Tian J.H."/>
            <person name="Sheng Y."/>
            <person name="Liu T."/>
            <person name="Pan Y.S."/>
            <person name="Xia L.Y."/>
            <person name="Li J."/>
            <person name="Zhao F."/>
            <person name="Cao W.C."/>
        </authorList>
    </citation>
    <scope>NUCLEOTIDE SEQUENCE</scope>
    <source>
        <strain evidence="10">Rsan-2018</strain>
    </source>
</reference>
<evidence type="ECO:0000259" key="9">
    <source>
        <dbReference type="PROSITE" id="PS50014"/>
    </source>
</evidence>
<evidence type="ECO:0000256" key="1">
    <source>
        <dbReference type="ARBA" id="ARBA00004123"/>
    </source>
</evidence>
<gene>
    <name evidence="10" type="ORF">HPB52_010102</name>
</gene>
<keyword evidence="4" id="KW-0805">Transcription regulation</keyword>
<name>A0A9D4QEA3_RHISA</name>
<dbReference type="GO" id="GO:0006368">
    <property type="term" value="P:transcription elongation by RNA polymerase II"/>
    <property type="evidence" value="ECO:0007669"/>
    <property type="project" value="TreeGrafter"/>
</dbReference>
<dbReference type="InterPro" id="IPR037382">
    <property type="entry name" value="Rsc/polybromo"/>
</dbReference>
<dbReference type="PRINTS" id="PR00503">
    <property type="entry name" value="BROMODOMAIN"/>
</dbReference>
<dbReference type="EMBL" id="JABSTV010001246">
    <property type="protein sequence ID" value="KAH7976222.1"/>
    <property type="molecule type" value="Genomic_DNA"/>
</dbReference>
<comment type="caution">
    <text evidence="10">The sequence shown here is derived from an EMBL/GenBank/DDBJ whole genome shotgun (WGS) entry which is preliminary data.</text>
</comment>
<evidence type="ECO:0000256" key="5">
    <source>
        <dbReference type="ARBA" id="ARBA00023117"/>
    </source>
</evidence>
<dbReference type="Gene3D" id="1.20.920.10">
    <property type="entry name" value="Bromodomain-like"/>
    <property type="match status" value="1"/>
</dbReference>
<keyword evidence="6" id="KW-0804">Transcription</keyword>
<evidence type="ECO:0000256" key="3">
    <source>
        <dbReference type="ARBA" id="ARBA00022853"/>
    </source>
</evidence>
<feature type="domain" description="Bromo" evidence="9">
    <location>
        <begin position="19"/>
        <end position="89"/>
    </location>
</feature>
<dbReference type="PANTHER" id="PTHR16062:SF19">
    <property type="entry name" value="PROTEIN POLYBROMO-1"/>
    <property type="match status" value="1"/>
</dbReference>
<dbReference type="PANTHER" id="PTHR16062">
    <property type="entry name" value="SWI/SNF-RELATED"/>
    <property type="match status" value="1"/>
</dbReference>
<dbReference type="Pfam" id="PF00439">
    <property type="entry name" value="Bromodomain"/>
    <property type="match status" value="1"/>
</dbReference>
<keyword evidence="5 8" id="KW-0103">Bromodomain</keyword>
<evidence type="ECO:0000313" key="10">
    <source>
        <dbReference type="EMBL" id="KAH7976222.1"/>
    </source>
</evidence>
<dbReference type="Proteomes" id="UP000821837">
    <property type="component" value="Chromosome 10"/>
</dbReference>
<dbReference type="InterPro" id="IPR001487">
    <property type="entry name" value="Bromodomain"/>
</dbReference>
<evidence type="ECO:0000256" key="7">
    <source>
        <dbReference type="ARBA" id="ARBA00023242"/>
    </source>
</evidence>
<proteinExistence type="predicted"/>
<dbReference type="GO" id="GO:0016514">
    <property type="term" value="C:SWI/SNF complex"/>
    <property type="evidence" value="ECO:0007669"/>
    <property type="project" value="TreeGrafter"/>
</dbReference>
<sequence>MLKRFKLLLPTLLSHTDEVGHPLISTFMEKPSRKNYPGYNEVITNYIDMRTIHENVKNNKDSSEESMVTDLKLMYSNCRMYKEEGSQIYRDAYTLEHALFDKVRELGSLYFTATSCRAAT</sequence>
<organism evidence="10 11">
    <name type="scientific">Rhipicephalus sanguineus</name>
    <name type="common">Brown dog tick</name>
    <name type="synonym">Ixodes sanguineus</name>
    <dbReference type="NCBI Taxonomy" id="34632"/>
    <lineage>
        <taxon>Eukaryota</taxon>
        <taxon>Metazoa</taxon>
        <taxon>Ecdysozoa</taxon>
        <taxon>Arthropoda</taxon>
        <taxon>Chelicerata</taxon>
        <taxon>Arachnida</taxon>
        <taxon>Acari</taxon>
        <taxon>Parasitiformes</taxon>
        <taxon>Ixodida</taxon>
        <taxon>Ixodoidea</taxon>
        <taxon>Ixodidae</taxon>
        <taxon>Rhipicephalinae</taxon>
        <taxon>Rhipicephalus</taxon>
        <taxon>Rhipicephalus</taxon>
    </lineage>
</organism>
<dbReference type="GO" id="GO:0016586">
    <property type="term" value="C:RSC-type complex"/>
    <property type="evidence" value="ECO:0007669"/>
    <property type="project" value="InterPro"/>
</dbReference>
<dbReference type="AlphaFoldDB" id="A0A9D4QEA3"/>
<dbReference type="GO" id="GO:0006338">
    <property type="term" value="P:chromatin remodeling"/>
    <property type="evidence" value="ECO:0007669"/>
    <property type="project" value="InterPro"/>
</dbReference>
<keyword evidence="3" id="KW-0156">Chromatin regulator</keyword>
<keyword evidence="11" id="KW-1185">Reference proteome</keyword>
<reference evidence="10" key="2">
    <citation type="submission" date="2021-09" db="EMBL/GenBank/DDBJ databases">
        <authorList>
            <person name="Jia N."/>
            <person name="Wang J."/>
            <person name="Shi W."/>
            <person name="Du L."/>
            <person name="Sun Y."/>
            <person name="Zhan W."/>
            <person name="Jiang J."/>
            <person name="Wang Q."/>
            <person name="Zhang B."/>
            <person name="Ji P."/>
            <person name="Sakyi L.B."/>
            <person name="Cui X."/>
            <person name="Yuan T."/>
            <person name="Jiang B."/>
            <person name="Yang W."/>
            <person name="Lam T.T.-Y."/>
            <person name="Chang Q."/>
            <person name="Ding S."/>
            <person name="Wang X."/>
            <person name="Zhu J."/>
            <person name="Ruan X."/>
            <person name="Zhao L."/>
            <person name="Wei J."/>
            <person name="Que T."/>
            <person name="Du C."/>
            <person name="Cheng J."/>
            <person name="Dai P."/>
            <person name="Han X."/>
            <person name="Huang E."/>
            <person name="Gao Y."/>
            <person name="Liu J."/>
            <person name="Shao H."/>
            <person name="Ye R."/>
            <person name="Li L."/>
            <person name="Wei W."/>
            <person name="Wang X."/>
            <person name="Wang C."/>
            <person name="Huo Q."/>
            <person name="Li W."/>
            <person name="Guo W."/>
            <person name="Chen H."/>
            <person name="Chen S."/>
            <person name="Zhou L."/>
            <person name="Zhou L."/>
            <person name="Ni X."/>
            <person name="Tian J."/>
            <person name="Zhou Y."/>
            <person name="Sheng Y."/>
            <person name="Liu T."/>
            <person name="Pan Y."/>
            <person name="Xia L."/>
            <person name="Li J."/>
            <person name="Zhao F."/>
            <person name="Cao W."/>
        </authorList>
    </citation>
    <scope>NUCLEOTIDE SEQUENCE</scope>
    <source>
        <strain evidence="10">Rsan-2018</strain>
        <tissue evidence="10">Larvae</tissue>
    </source>
</reference>
<protein>
    <recommendedName>
        <fullName evidence="9">Bromo domain-containing protein</fullName>
    </recommendedName>
</protein>
<evidence type="ECO:0000256" key="4">
    <source>
        <dbReference type="ARBA" id="ARBA00023015"/>
    </source>
</evidence>
<dbReference type="VEuPathDB" id="VectorBase:RSAN_031350"/>
<keyword evidence="7" id="KW-0539">Nucleus</keyword>
<dbReference type="PROSITE" id="PS50014">
    <property type="entry name" value="BROMODOMAIN_2"/>
    <property type="match status" value="1"/>
</dbReference>
<evidence type="ECO:0000256" key="6">
    <source>
        <dbReference type="ARBA" id="ARBA00023163"/>
    </source>
</evidence>
<accession>A0A9D4QEA3</accession>
<dbReference type="GO" id="GO:0003682">
    <property type="term" value="F:chromatin binding"/>
    <property type="evidence" value="ECO:0007669"/>
    <property type="project" value="TreeGrafter"/>
</dbReference>
<evidence type="ECO:0000256" key="8">
    <source>
        <dbReference type="PROSITE-ProRule" id="PRU00035"/>
    </source>
</evidence>
<evidence type="ECO:0000256" key="2">
    <source>
        <dbReference type="ARBA" id="ARBA00022737"/>
    </source>
</evidence>
<dbReference type="SMART" id="SM00297">
    <property type="entry name" value="BROMO"/>
    <property type="match status" value="1"/>
</dbReference>